<sequence length="83" mass="9221">MLPMKPTRLGVHLNWHWFIESDATMFELSEARVPTAPRFAVEIERMAAASEVANIPTVTKECNAIDIAGVESAQRNSHVNLCV</sequence>
<protein>
    <submittedName>
        <fullName evidence="1">Uncharacterized protein</fullName>
    </submittedName>
</protein>
<dbReference type="AlphaFoldDB" id="A0AAD4WE12"/>
<gene>
    <name evidence="1" type="ORF">L3X38_020685</name>
</gene>
<evidence type="ECO:0000313" key="1">
    <source>
        <dbReference type="EMBL" id="KAI5341411.1"/>
    </source>
</evidence>
<comment type="caution">
    <text evidence="1">The sequence shown here is derived from an EMBL/GenBank/DDBJ whole genome shotgun (WGS) entry which is preliminary data.</text>
</comment>
<organism evidence="1 2">
    <name type="scientific">Prunus dulcis</name>
    <name type="common">Almond</name>
    <name type="synonym">Amygdalus dulcis</name>
    <dbReference type="NCBI Taxonomy" id="3755"/>
    <lineage>
        <taxon>Eukaryota</taxon>
        <taxon>Viridiplantae</taxon>
        <taxon>Streptophyta</taxon>
        <taxon>Embryophyta</taxon>
        <taxon>Tracheophyta</taxon>
        <taxon>Spermatophyta</taxon>
        <taxon>Magnoliopsida</taxon>
        <taxon>eudicotyledons</taxon>
        <taxon>Gunneridae</taxon>
        <taxon>Pentapetalae</taxon>
        <taxon>rosids</taxon>
        <taxon>fabids</taxon>
        <taxon>Rosales</taxon>
        <taxon>Rosaceae</taxon>
        <taxon>Amygdaloideae</taxon>
        <taxon>Amygdaleae</taxon>
        <taxon>Prunus</taxon>
    </lineage>
</organism>
<dbReference type="Proteomes" id="UP001054821">
    <property type="component" value="Chromosome 3"/>
</dbReference>
<reference evidence="1 2" key="1">
    <citation type="journal article" date="2022" name="G3 (Bethesda)">
        <title>Whole-genome sequence and methylome profiling of the almond [Prunus dulcis (Mill.) D.A. Webb] cultivar 'Nonpareil'.</title>
        <authorList>
            <person name="D'Amico-Willman K.M."/>
            <person name="Ouma W.Z."/>
            <person name="Meulia T."/>
            <person name="Sideli G.M."/>
            <person name="Gradziel T.M."/>
            <person name="Fresnedo-Ramirez J."/>
        </authorList>
    </citation>
    <scope>NUCLEOTIDE SEQUENCE [LARGE SCALE GENOMIC DNA]</scope>
    <source>
        <strain evidence="1">Clone GOH B32 T37-40</strain>
    </source>
</reference>
<name>A0AAD4WE12_PRUDU</name>
<accession>A0AAD4WE12</accession>
<keyword evidence="2" id="KW-1185">Reference proteome</keyword>
<proteinExistence type="predicted"/>
<dbReference type="EMBL" id="JAJFAZ020000003">
    <property type="protein sequence ID" value="KAI5341411.1"/>
    <property type="molecule type" value="Genomic_DNA"/>
</dbReference>
<evidence type="ECO:0000313" key="2">
    <source>
        <dbReference type="Proteomes" id="UP001054821"/>
    </source>
</evidence>